<evidence type="ECO:0000313" key="4">
    <source>
        <dbReference type="Proteomes" id="UP000051645"/>
    </source>
</evidence>
<feature type="transmembrane region" description="Helical" evidence="1">
    <location>
        <begin position="112"/>
        <end position="132"/>
    </location>
</feature>
<gene>
    <name evidence="2" type="ORF">IV38_GL002008</name>
    <name evidence="3" type="ORF">IV40_GL002020</name>
</gene>
<dbReference type="STRING" id="81857.IV38_GL002008"/>
<name>A0A0R2FG16_9LACO</name>
<dbReference type="Pfam" id="PF09586">
    <property type="entry name" value="YfhO"/>
    <property type="match status" value="1"/>
</dbReference>
<dbReference type="Proteomes" id="UP000051645">
    <property type="component" value="Unassembled WGS sequence"/>
</dbReference>
<keyword evidence="4" id="KW-1185">Reference proteome</keyword>
<dbReference type="Proteomes" id="UP000051751">
    <property type="component" value="Unassembled WGS sequence"/>
</dbReference>
<feature type="transmembrane region" description="Helical" evidence="1">
    <location>
        <begin position="199"/>
        <end position="217"/>
    </location>
</feature>
<keyword evidence="1" id="KW-1133">Transmembrane helix</keyword>
<sequence length="862" mass="99268">MKQRMQHFLQSSLFYLCAFLLALLTLMAAFWALNLTPFGTRNLLISDMGTQYIPFFTEFRHQLITHQLSLYSFSLSLGDNVLPLVAYYLLSPFNLLLVCFKASAVPTAISWIILLKVGTASLTMALFLKLTYHQQHVSTLLFAAAYSLCGFVAMYFYDVMWLDGVILLPLVALGLQRLANGYHSELYVFSLWLTIVTNYYMGYMTCLFSVCYFIYLLELRKNQQHRHHFWDGEQRLLVQYGLDSLFAGVMTLFILVPALLGMLKTGKQHFNWHSFLPTPRFGTSVFSQFGIVGSDYTQHLQHNPSVYISIFIFVLLIGFFGSKQIAKGRKKVSIGLFLALAASLWIGTLNTIWHMFQLPNGFPYRNAYFFSFVCIFLAYEFWLTKPWQHEPEWLGRSSVIAAALIILGYVSEHIAYLAKARPYPVQDHYLLQTLVILTLEMLLLYMSTHLHQTHLLWAFLLGIVVVGELGANFYGSFKTAKTGDQQVYAHNYTLEMNYLKKTKPKGKAFYRVNNENSLINAAFQEPYNNYNDPLLFDLNGVNLYSSTLNEQTRSTLQKLGFYSKNARRISTVGTTYVTDSLFDIKYRLSMDLDHDSLHEHMASTLGIGYAVSPSIKQVVLQPDAALQNQQMMLNHMFGDQAEYFNPVQIESVRSYQLNQVYHYDIHARTTASGPLYVYFPQVDIEKSRFRVNGQLKKTRLRVVNQAVLSVGDYKQGQSFHFTFDTKQPQIQLSEKFQTLNLKLFRTNIEKLSHSQFQLQQNWHSQRLSGRITNTKNKVLFMSIPYDSGWRAFVDGQLVKPIRVVGGFLGVPLKPGEHQVAFYYRVPGLRPCSGISFGAFILYLAYAVILWRYDRHERSKRLR</sequence>
<dbReference type="AlphaFoldDB" id="A0A0R2FG16"/>
<evidence type="ECO:0000313" key="3">
    <source>
        <dbReference type="EMBL" id="KRN30174.1"/>
    </source>
</evidence>
<feature type="transmembrane region" description="Helical" evidence="1">
    <location>
        <begin position="161"/>
        <end position="179"/>
    </location>
</feature>
<accession>A0A0R2FG16</accession>
<dbReference type="InterPro" id="IPR018580">
    <property type="entry name" value="Uncharacterised_YfhO"/>
</dbReference>
<dbReference type="OrthoDB" id="9815466at2"/>
<dbReference type="RefSeq" id="WP_057771015.1">
    <property type="nucleotide sequence ID" value="NZ_JQAT01000007.1"/>
</dbReference>
<dbReference type="EMBL" id="JQAZ01000008">
    <property type="protein sequence ID" value="KRN30174.1"/>
    <property type="molecule type" value="Genomic_DNA"/>
</dbReference>
<feature type="transmembrane region" description="Helical" evidence="1">
    <location>
        <begin position="81"/>
        <end position="100"/>
    </location>
</feature>
<evidence type="ECO:0000313" key="5">
    <source>
        <dbReference type="Proteomes" id="UP000051751"/>
    </source>
</evidence>
<keyword evidence="1" id="KW-0812">Transmembrane</keyword>
<proteinExistence type="predicted"/>
<feature type="transmembrane region" description="Helical" evidence="1">
    <location>
        <begin position="833"/>
        <end position="852"/>
    </location>
</feature>
<dbReference type="PATRIC" id="fig|81857.3.peg.2050"/>
<feature type="transmembrane region" description="Helical" evidence="1">
    <location>
        <begin position="304"/>
        <end position="322"/>
    </location>
</feature>
<evidence type="ECO:0008006" key="6">
    <source>
        <dbReference type="Google" id="ProtNLM"/>
    </source>
</evidence>
<feature type="transmembrane region" description="Helical" evidence="1">
    <location>
        <begin position="334"/>
        <end position="356"/>
    </location>
</feature>
<keyword evidence="1" id="KW-0472">Membrane</keyword>
<feature type="transmembrane region" description="Helical" evidence="1">
    <location>
        <begin position="237"/>
        <end position="260"/>
    </location>
</feature>
<feature type="transmembrane region" description="Helical" evidence="1">
    <location>
        <begin position="393"/>
        <end position="410"/>
    </location>
</feature>
<dbReference type="EMBL" id="JQAT01000007">
    <property type="protein sequence ID" value="KRN27553.1"/>
    <property type="molecule type" value="Genomic_DNA"/>
</dbReference>
<feature type="transmembrane region" description="Helical" evidence="1">
    <location>
        <begin position="430"/>
        <end position="448"/>
    </location>
</feature>
<evidence type="ECO:0000313" key="2">
    <source>
        <dbReference type="EMBL" id="KRN27553.1"/>
    </source>
</evidence>
<evidence type="ECO:0000256" key="1">
    <source>
        <dbReference type="SAM" id="Phobius"/>
    </source>
</evidence>
<feature type="transmembrane region" description="Helical" evidence="1">
    <location>
        <begin position="12"/>
        <end position="33"/>
    </location>
</feature>
<feature type="transmembrane region" description="Helical" evidence="1">
    <location>
        <begin position="138"/>
        <end position="156"/>
    </location>
</feature>
<dbReference type="PANTHER" id="PTHR38454">
    <property type="entry name" value="INTEGRAL MEMBRANE PROTEIN-RELATED"/>
    <property type="match status" value="1"/>
</dbReference>
<feature type="transmembrane region" description="Helical" evidence="1">
    <location>
        <begin position="362"/>
        <end position="381"/>
    </location>
</feature>
<dbReference type="PANTHER" id="PTHR38454:SF1">
    <property type="entry name" value="INTEGRAL MEMBRANE PROTEIN"/>
    <property type="match status" value="1"/>
</dbReference>
<comment type="caution">
    <text evidence="2">The sequence shown here is derived from an EMBL/GenBank/DDBJ whole genome shotgun (WGS) entry which is preliminary data.</text>
</comment>
<feature type="transmembrane region" description="Helical" evidence="1">
    <location>
        <begin position="455"/>
        <end position="475"/>
    </location>
</feature>
<reference evidence="4 5" key="1">
    <citation type="journal article" date="2015" name="Genome Announc.">
        <title>Expanding the biotechnology potential of lactobacilli through comparative genomics of 213 strains and associated genera.</title>
        <authorList>
            <person name="Sun Z."/>
            <person name="Harris H.M."/>
            <person name="McCann A."/>
            <person name="Guo C."/>
            <person name="Argimon S."/>
            <person name="Zhang W."/>
            <person name="Yang X."/>
            <person name="Jeffery I.B."/>
            <person name="Cooney J.C."/>
            <person name="Kagawa T.F."/>
            <person name="Liu W."/>
            <person name="Song Y."/>
            <person name="Salvetti E."/>
            <person name="Wrobel A."/>
            <person name="Rasinkangas P."/>
            <person name="Parkhill J."/>
            <person name="Rea M.C."/>
            <person name="O'Sullivan O."/>
            <person name="Ritari J."/>
            <person name="Douillard F.P."/>
            <person name="Paul Ross R."/>
            <person name="Yang R."/>
            <person name="Briner A.E."/>
            <person name="Felis G.E."/>
            <person name="de Vos W.M."/>
            <person name="Barrangou R."/>
            <person name="Klaenhammer T.R."/>
            <person name="Caufield P.W."/>
            <person name="Cui Y."/>
            <person name="Zhang H."/>
            <person name="O'Toole P.W."/>
        </authorList>
    </citation>
    <scope>NUCLEOTIDE SEQUENCE [LARGE SCALE GENOMIC DNA]</scope>
    <source>
        <strain evidence="2 5">ATCC BAA-66</strain>
        <strain evidence="3 4">DSM 13344</strain>
    </source>
</reference>
<protein>
    <recommendedName>
        <fullName evidence="6">Bacterial membrane protein YfhO</fullName>
    </recommendedName>
</protein>
<organism evidence="2 5">
    <name type="scientific">Lactobacillus selangorensis</name>
    <dbReference type="NCBI Taxonomy" id="81857"/>
    <lineage>
        <taxon>Bacteria</taxon>
        <taxon>Bacillati</taxon>
        <taxon>Bacillota</taxon>
        <taxon>Bacilli</taxon>
        <taxon>Lactobacillales</taxon>
        <taxon>Lactobacillaceae</taxon>
        <taxon>Lactobacillus</taxon>
    </lineage>
</organism>